<name>A0A397DHL0_APHAT</name>
<dbReference type="InterPro" id="IPR002913">
    <property type="entry name" value="START_lipid-bd_dom"/>
</dbReference>
<dbReference type="EMBL" id="QUTD01005390">
    <property type="protein sequence ID" value="RHY62217.1"/>
    <property type="molecule type" value="Genomic_DNA"/>
</dbReference>
<protein>
    <recommendedName>
        <fullName evidence="6">START domain-containing protein</fullName>
    </recommendedName>
</protein>
<accession>A0A397DHL0</accession>
<dbReference type="InterPro" id="IPR023393">
    <property type="entry name" value="START-like_dom_sf"/>
</dbReference>
<feature type="compositionally biased region" description="Low complexity" evidence="5">
    <location>
        <begin position="35"/>
        <end position="46"/>
    </location>
</feature>
<feature type="domain" description="START" evidence="6">
    <location>
        <begin position="282"/>
        <end position="458"/>
    </location>
</feature>
<reference evidence="7 8" key="1">
    <citation type="submission" date="2018-08" db="EMBL/GenBank/DDBJ databases">
        <title>Aphanomyces genome sequencing and annotation.</title>
        <authorList>
            <person name="Minardi D."/>
            <person name="Oidtmann B."/>
            <person name="Van Der Giezen M."/>
            <person name="Studholme D.J."/>
        </authorList>
    </citation>
    <scope>NUCLEOTIDE SEQUENCE [LARGE SCALE GENOMIC DNA]</scope>
    <source>
        <strain evidence="7 8">D2</strain>
    </source>
</reference>
<evidence type="ECO:0000256" key="2">
    <source>
        <dbReference type="ARBA" id="ARBA00023055"/>
    </source>
</evidence>
<gene>
    <name evidence="7" type="ORF">DYB30_000973</name>
</gene>
<dbReference type="Gene3D" id="3.30.40.10">
    <property type="entry name" value="Zinc/RING finger domain, C3HC4 (zinc finger)"/>
    <property type="match status" value="1"/>
</dbReference>
<keyword evidence="1" id="KW-0813">Transport</keyword>
<comment type="caution">
    <text evidence="7">The sequence shown here is derived from an EMBL/GenBank/DDBJ whole genome shotgun (WGS) entry which is preliminary data.</text>
</comment>
<proteinExistence type="predicted"/>
<evidence type="ECO:0000313" key="7">
    <source>
        <dbReference type="EMBL" id="RHY62217.1"/>
    </source>
</evidence>
<dbReference type="VEuPathDB" id="FungiDB:H257_10785"/>
<dbReference type="Proteomes" id="UP000266643">
    <property type="component" value="Unassembled WGS sequence"/>
</dbReference>
<dbReference type="Gene3D" id="3.30.530.20">
    <property type="match status" value="1"/>
</dbReference>
<dbReference type="GO" id="GO:0006869">
    <property type="term" value="P:lipid transport"/>
    <property type="evidence" value="ECO:0007669"/>
    <property type="project" value="UniProtKB-KW"/>
</dbReference>
<dbReference type="PANTHER" id="PTHR46374:SF1">
    <property type="entry name" value="START DOMAIN-CONTAINING PROTEIN"/>
    <property type="match status" value="1"/>
</dbReference>
<dbReference type="Pfam" id="PF01852">
    <property type="entry name" value="START"/>
    <property type="match status" value="1"/>
</dbReference>
<dbReference type="SUPFAM" id="SSF55961">
    <property type="entry name" value="Bet v1-like"/>
    <property type="match status" value="1"/>
</dbReference>
<evidence type="ECO:0000256" key="5">
    <source>
        <dbReference type="SAM" id="MobiDB-lite"/>
    </source>
</evidence>
<feature type="region of interest" description="Disordered" evidence="5">
    <location>
        <begin position="15"/>
        <end position="53"/>
    </location>
</feature>
<sequence length="470" mass="50962">MAIVDGVPRPLMDTELRRSLSSASSSSNDKDAILPSSTPSTGPSSTRRGKKLGGKAYTPDRCKLCLRHFSRLLQCKQCCNCKNIVCALCALKIPMFHSEKSKLGKHALHARLCANCYDTNILNQANSDSSETDGDISTHDHDADDGTFILVDEADSDDDVPSRQSHTGLWLSLFTATLLFGTVMLEDLDLLHRAGVMAILYVAFVFIHPAWSGGTCRGSSLAKPSRRISTRRKCSTSSNTSDDLSTDAPCASAVVPLTVDDYRQRKAELAARFDELKASTAWVKNESKSKGAISLFEIDCGDAQPIFKVVCHEAFVPDATADQMLAFLSSADPAVRKKWDTGMAANEVVDEIVVDDVTVSVVHNTQKPHGFGLVSSRDFVVLAFRHSEHAYVQGGVARPDIAVKGGVLRGTVHFISFECEPAADGGFHMTYINHVDIGGSVPKSLVANGTADNMVKMMHMCIASKKKWFS</sequence>
<dbReference type="PROSITE" id="PS50848">
    <property type="entry name" value="START"/>
    <property type="match status" value="1"/>
</dbReference>
<evidence type="ECO:0000259" key="6">
    <source>
        <dbReference type="PROSITE" id="PS50848"/>
    </source>
</evidence>
<evidence type="ECO:0000256" key="1">
    <source>
        <dbReference type="ARBA" id="ARBA00022448"/>
    </source>
</evidence>
<dbReference type="GO" id="GO:0008289">
    <property type="term" value="F:lipid binding"/>
    <property type="evidence" value="ECO:0007669"/>
    <property type="project" value="UniProtKB-KW"/>
</dbReference>
<comment type="function">
    <text evidence="4">May be involved in the intracellular transport of sterols or other lipids. May bind cholesterol or other sterols.</text>
</comment>
<dbReference type="InterPro" id="IPR043556">
    <property type="entry name" value="StARD5/6"/>
</dbReference>
<keyword evidence="3" id="KW-0446">Lipid-binding</keyword>
<dbReference type="InterPro" id="IPR011011">
    <property type="entry name" value="Znf_FYVE_PHD"/>
</dbReference>
<keyword evidence="2" id="KW-0445">Lipid transport</keyword>
<evidence type="ECO:0000256" key="3">
    <source>
        <dbReference type="ARBA" id="ARBA00023121"/>
    </source>
</evidence>
<evidence type="ECO:0000313" key="8">
    <source>
        <dbReference type="Proteomes" id="UP000266643"/>
    </source>
</evidence>
<organism evidence="7 8">
    <name type="scientific">Aphanomyces astaci</name>
    <name type="common">Crayfish plague agent</name>
    <dbReference type="NCBI Taxonomy" id="112090"/>
    <lineage>
        <taxon>Eukaryota</taxon>
        <taxon>Sar</taxon>
        <taxon>Stramenopiles</taxon>
        <taxon>Oomycota</taxon>
        <taxon>Saprolegniomycetes</taxon>
        <taxon>Saprolegniales</taxon>
        <taxon>Verrucalvaceae</taxon>
        <taxon>Aphanomyces</taxon>
    </lineage>
</organism>
<dbReference type="InterPro" id="IPR013083">
    <property type="entry name" value="Znf_RING/FYVE/PHD"/>
</dbReference>
<dbReference type="SUPFAM" id="SSF57903">
    <property type="entry name" value="FYVE/PHD zinc finger"/>
    <property type="match status" value="1"/>
</dbReference>
<evidence type="ECO:0000256" key="4">
    <source>
        <dbReference type="ARBA" id="ARBA00024750"/>
    </source>
</evidence>
<dbReference type="PANTHER" id="PTHR46374">
    <property type="entry name" value="PROTEIN CBG07384"/>
    <property type="match status" value="1"/>
</dbReference>
<dbReference type="AlphaFoldDB" id="A0A397DHL0"/>